<organism evidence="2 4">
    <name type="scientific">Escallonia rubra</name>
    <dbReference type="NCBI Taxonomy" id="112253"/>
    <lineage>
        <taxon>Eukaryota</taxon>
        <taxon>Viridiplantae</taxon>
        <taxon>Streptophyta</taxon>
        <taxon>Embryophyta</taxon>
        <taxon>Tracheophyta</taxon>
        <taxon>Spermatophyta</taxon>
        <taxon>Magnoliopsida</taxon>
        <taxon>eudicotyledons</taxon>
        <taxon>Gunneridae</taxon>
        <taxon>Pentapetalae</taxon>
        <taxon>asterids</taxon>
        <taxon>campanulids</taxon>
        <taxon>Escalloniales</taxon>
        <taxon>Escalloniaceae</taxon>
        <taxon>Escallonia</taxon>
    </lineage>
</organism>
<gene>
    <name evidence="3" type="ORF">RJ640_007969</name>
    <name evidence="2" type="ORF">RJ640_007971</name>
</gene>
<evidence type="ECO:0000313" key="3">
    <source>
        <dbReference type="EMBL" id="KAK2973468.1"/>
    </source>
</evidence>
<dbReference type="PANTHER" id="PTHR46872:SF5">
    <property type="entry name" value="MYB-LIKE DOMAIN-CONTAINING PROTEIN"/>
    <property type="match status" value="1"/>
</dbReference>
<reference evidence="2" key="1">
    <citation type="submission" date="2022-12" db="EMBL/GenBank/DDBJ databases">
        <title>Draft genome assemblies for two species of Escallonia (Escalloniales).</title>
        <authorList>
            <person name="Chanderbali A."/>
            <person name="Dervinis C."/>
            <person name="Anghel I."/>
            <person name="Soltis D."/>
            <person name="Soltis P."/>
            <person name="Zapata F."/>
        </authorList>
    </citation>
    <scope>NUCLEOTIDE SEQUENCE</scope>
    <source>
        <strain evidence="2">UCBG92.1500</strain>
        <tissue evidence="2">Leaf</tissue>
    </source>
</reference>
<dbReference type="EMBL" id="JAVXUO010002416">
    <property type="protein sequence ID" value="KAK2973468.1"/>
    <property type="molecule type" value="Genomic_DNA"/>
</dbReference>
<feature type="compositionally biased region" description="Acidic residues" evidence="1">
    <location>
        <begin position="338"/>
        <end position="357"/>
    </location>
</feature>
<evidence type="ECO:0000313" key="4">
    <source>
        <dbReference type="Proteomes" id="UP001187471"/>
    </source>
</evidence>
<name>A0AA88QKA0_9ASTE</name>
<comment type="caution">
    <text evidence="2">The sequence shown here is derived from an EMBL/GenBank/DDBJ whole genome shotgun (WGS) entry which is preliminary data.</text>
</comment>
<evidence type="ECO:0008006" key="5">
    <source>
        <dbReference type="Google" id="ProtNLM"/>
    </source>
</evidence>
<keyword evidence="4" id="KW-1185">Reference proteome</keyword>
<dbReference type="CDD" id="cd00167">
    <property type="entry name" value="SANT"/>
    <property type="match status" value="1"/>
</dbReference>
<feature type="region of interest" description="Disordered" evidence="1">
    <location>
        <begin position="296"/>
        <end position="386"/>
    </location>
</feature>
<sequence>MLKTNMGLKRPFDEEFPTLSFKHPKQLDCGDKLTLHAEDNSSYESLQRADFPNLAGKEFQTREPGSLVNSSSSSFEEDTGSRAVFSSSLFPEYFEFTLPRRSLVHFEDIYSALMNCSPRKEVPLGPNHQVDIPVWDAEMNDKKSFRPTCIVDDDNVETPMGACVTPMPSLDFSSVYTEAGNGKMDCNCLDGGSVRCVRQHVKEAREKLRESLGHEKFVDLGFHDMGEEIASTWTEEEEHAFHEVVYSNPVSLGKKFWEHLQRTFPSRTRKEFVSYYFNVFMLRKRASQNRSNFLEIDSDDDEWQGDGPLEVREDDDDSAVESLSNQEIRVDHGADSPNEYDDDDEDDDDSDNDDGDDNVQVSGADATRNGYGSGQMSKAPTENPLAERQVDLTVRDMDEIPGSIKGDSDTQEDSCTSFEGEPCMTVFHGSVGEGTVLHENRAKGDHGKFLHGNSEYVLEPCDAKLWDCDAKLWDATYSIGLIKGVDLLPTRNMIEEIFGPCTWNSKSSNDKSIS</sequence>
<evidence type="ECO:0000256" key="1">
    <source>
        <dbReference type="SAM" id="MobiDB-lite"/>
    </source>
</evidence>
<dbReference type="PANTHER" id="PTHR46872">
    <property type="entry name" value="DNA BINDING PROTEIN"/>
    <property type="match status" value="1"/>
</dbReference>
<dbReference type="AlphaFoldDB" id="A0AA88QKA0"/>
<dbReference type="EMBL" id="JAVXUO010003108">
    <property type="protein sequence ID" value="KAK2966684.1"/>
    <property type="molecule type" value="Genomic_DNA"/>
</dbReference>
<dbReference type="InterPro" id="IPR001005">
    <property type="entry name" value="SANT/Myb"/>
</dbReference>
<protein>
    <recommendedName>
        <fullName evidence="5">Myb-like domain-containing protein</fullName>
    </recommendedName>
</protein>
<accession>A0AA88QKA0</accession>
<dbReference type="Proteomes" id="UP001187471">
    <property type="component" value="Unassembled WGS sequence"/>
</dbReference>
<proteinExistence type="predicted"/>
<evidence type="ECO:0000313" key="2">
    <source>
        <dbReference type="EMBL" id="KAK2966684.1"/>
    </source>
</evidence>